<evidence type="ECO:0000256" key="6">
    <source>
        <dbReference type="ARBA" id="ARBA00023136"/>
    </source>
</evidence>
<feature type="transmembrane region" description="Helical" evidence="7">
    <location>
        <begin position="360"/>
        <end position="383"/>
    </location>
</feature>
<keyword evidence="3" id="KW-1003">Cell membrane</keyword>
<feature type="transmembrane region" description="Helical" evidence="7">
    <location>
        <begin position="231"/>
        <end position="251"/>
    </location>
</feature>
<evidence type="ECO:0000313" key="10">
    <source>
        <dbReference type="Proteomes" id="UP001549257"/>
    </source>
</evidence>
<dbReference type="InterPro" id="IPR001958">
    <property type="entry name" value="Tet-R_TetA/multi-R_MdtG-like"/>
</dbReference>
<dbReference type="PANTHER" id="PTHR23517:SF3">
    <property type="entry name" value="INTEGRAL MEMBRANE TRANSPORT PROTEIN"/>
    <property type="match status" value="1"/>
</dbReference>
<dbReference type="PROSITE" id="PS50850">
    <property type="entry name" value="MFS"/>
    <property type="match status" value="1"/>
</dbReference>
<feature type="domain" description="Major facilitator superfamily (MFS) profile" evidence="8">
    <location>
        <begin position="1"/>
        <end position="415"/>
    </location>
</feature>
<evidence type="ECO:0000256" key="2">
    <source>
        <dbReference type="ARBA" id="ARBA00022448"/>
    </source>
</evidence>
<comment type="caution">
    <text evidence="9">The sequence shown here is derived from an EMBL/GenBank/DDBJ whole genome shotgun (WGS) entry which is preliminary data.</text>
</comment>
<feature type="transmembrane region" description="Helical" evidence="7">
    <location>
        <begin position="301"/>
        <end position="320"/>
    </location>
</feature>
<evidence type="ECO:0000256" key="5">
    <source>
        <dbReference type="ARBA" id="ARBA00022989"/>
    </source>
</evidence>
<keyword evidence="4 7" id="KW-0812">Transmembrane</keyword>
<protein>
    <submittedName>
        <fullName evidence="9">DHA1 family multidrug resistance protein-like MFS transporter</fullName>
    </submittedName>
</protein>
<feature type="transmembrane region" description="Helical" evidence="7">
    <location>
        <begin position="271"/>
        <end position="294"/>
    </location>
</feature>
<evidence type="ECO:0000256" key="4">
    <source>
        <dbReference type="ARBA" id="ARBA00022692"/>
    </source>
</evidence>
<dbReference type="EMBL" id="JBEPSJ010000001">
    <property type="protein sequence ID" value="MET4581700.1"/>
    <property type="molecule type" value="Genomic_DNA"/>
</dbReference>
<dbReference type="RefSeq" id="WP_354023864.1">
    <property type="nucleotide sequence ID" value="NZ_JBEPSJ010000001.1"/>
</dbReference>
<gene>
    <name evidence="9" type="ORF">ABIE21_001190</name>
</gene>
<feature type="transmembrane region" description="Helical" evidence="7">
    <location>
        <begin position="182"/>
        <end position="201"/>
    </location>
</feature>
<accession>A0ABV2QM83</accession>
<evidence type="ECO:0000256" key="7">
    <source>
        <dbReference type="SAM" id="Phobius"/>
    </source>
</evidence>
<feature type="transmembrane region" description="Helical" evidence="7">
    <location>
        <begin position="27"/>
        <end position="48"/>
    </location>
</feature>
<dbReference type="PANTHER" id="PTHR23517">
    <property type="entry name" value="RESISTANCE PROTEIN MDTM, PUTATIVE-RELATED-RELATED"/>
    <property type="match status" value="1"/>
</dbReference>
<dbReference type="Gene3D" id="1.20.1250.20">
    <property type="entry name" value="MFS general substrate transporter like domains"/>
    <property type="match status" value="1"/>
</dbReference>
<feature type="transmembrane region" description="Helical" evidence="7">
    <location>
        <begin position="389"/>
        <end position="408"/>
    </location>
</feature>
<dbReference type="InterPro" id="IPR036259">
    <property type="entry name" value="MFS_trans_sf"/>
</dbReference>
<feature type="transmembrane region" description="Helical" evidence="7">
    <location>
        <begin position="152"/>
        <end position="176"/>
    </location>
</feature>
<feature type="transmembrane region" description="Helical" evidence="7">
    <location>
        <begin position="117"/>
        <end position="140"/>
    </location>
</feature>
<dbReference type="PRINTS" id="PR01035">
    <property type="entry name" value="TCRTETA"/>
</dbReference>
<evidence type="ECO:0000259" key="8">
    <source>
        <dbReference type="PROSITE" id="PS50850"/>
    </source>
</evidence>
<organism evidence="9 10">
    <name type="scientific">Conyzicola nivalis</name>
    <dbReference type="NCBI Taxonomy" id="1477021"/>
    <lineage>
        <taxon>Bacteria</taxon>
        <taxon>Bacillati</taxon>
        <taxon>Actinomycetota</taxon>
        <taxon>Actinomycetes</taxon>
        <taxon>Micrococcales</taxon>
        <taxon>Microbacteriaceae</taxon>
        <taxon>Conyzicola</taxon>
    </lineage>
</organism>
<dbReference type="Proteomes" id="UP001549257">
    <property type="component" value="Unassembled WGS sequence"/>
</dbReference>
<dbReference type="CDD" id="cd17325">
    <property type="entry name" value="MFS_MdtG_SLC18_like"/>
    <property type="match status" value="1"/>
</dbReference>
<keyword evidence="2" id="KW-0813">Transport</keyword>
<dbReference type="InterPro" id="IPR020846">
    <property type="entry name" value="MFS_dom"/>
</dbReference>
<evidence type="ECO:0000313" key="9">
    <source>
        <dbReference type="EMBL" id="MET4581700.1"/>
    </source>
</evidence>
<keyword evidence="5 7" id="KW-1133">Transmembrane helix</keyword>
<feature type="transmembrane region" description="Helical" evidence="7">
    <location>
        <begin position="60"/>
        <end position="80"/>
    </location>
</feature>
<keyword evidence="10" id="KW-1185">Reference proteome</keyword>
<feature type="transmembrane region" description="Helical" evidence="7">
    <location>
        <begin position="92"/>
        <end position="111"/>
    </location>
</feature>
<keyword evidence="6 7" id="KW-0472">Membrane</keyword>
<dbReference type="Pfam" id="PF07690">
    <property type="entry name" value="MFS_1"/>
    <property type="match status" value="1"/>
</dbReference>
<comment type="subcellular location">
    <subcellularLocation>
        <location evidence="1">Cell membrane</location>
        <topology evidence="1">Multi-pass membrane protein</topology>
    </subcellularLocation>
</comment>
<evidence type="ECO:0000256" key="3">
    <source>
        <dbReference type="ARBA" id="ARBA00022475"/>
    </source>
</evidence>
<proteinExistence type="predicted"/>
<reference evidence="9 10" key="1">
    <citation type="submission" date="2024-06" db="EMBL/GenBank/DDBJ databases">
        <title>Sorghum-associated microbial communities from plants grown in Nebraska, USA.</title>
        <authorList>
            <person name="Schachtman D."/>
        </authorList>
    </citation>
    <scope>NUCLEOTIDE SEQUENCE [LARGE SCALE GENOMIC DNA]</scope>
    <source>
        <strain evidence="9 10">2857</strain>
    </source>
</reference>
<dbReference type="InterPro" id="IPR011701">
    <property type="entry name" value="MFS"/>
</dbReference>
<sequence>MTLEGAVRRGDRAPGSHGAPADIWRQTLLLCCLIGTTQMTWGTIVPALPQYIDRFGGTALVLGPIIAAFGVGRAVANIPAGLALRWWRPRSYLRVVCVLLVAVTAVTGLSPDAGVLIAARVVAGVLGGAGVTIGFAVLVAGAPHALRGRIMATATAVQMSAGALGAFVGGLVLTWFPLEVAFAVASLPLALCLVWDAIAPASHYWRSLRTRDVAESATGGRGDVARVASAGLLWIVAALAINAFATFFARFGGEQGLIPLLGYERGGLTPLTLGVALAAATLVSLAAMPVVGAIIDRGRRLAVLLPGSVAAAGALLLFPLADDPWLFAAVVVLYGLASSVAGVVPAVVMSEAVPARHSGFVVGLTRTAGDVGAVVGPLLAFTVYDARGAWPAVSVIAGVLLVSALLLVRVAGRRR</sequence>
<dbReference type="InterPro" id="IPR050171">
    <property type="entry name" value="MFS_Transporters"/>
</dbReference>
<feature type="transmembrane region" description="Helical" evidence="7">
    <location>
        <begin position="326"/>
        <end position="348"/>
    </location>
</feature>
<name>A0ABV2QM83_9MICO</name>
<evidence type="ECO:0000256" key="1">
    <source>
        <dbReference type="ARBA" id="ARBA00004651"/>
    </source>
</evidence>
<dbReference type="SUPFAM" id="SSF103473">
    <property type="entry name" value="MFS general substrate transporter"/>
    <property type="match status" value="1"/>
</dbReference>